<accession>A0A1S8L7T5</accession>
<evidence type="ECO:0000313" key="8">
    <source>
        <dbReference type="EMBL" id="URZ13081.1"/>
    </source>
</evidence>
<dbReference type="Gene3D" id="3.40.50.1360">
    <property type="match status" value="1"/>
</dbReference>
<dbReference type="KEGG" id="crw:CROST_038310"/>
<dbReference type="Proteomes" id="UP000190951">
    <property type="component" value="Chromosome"/>
</dbReference>
<evidence type="ECO:0000256" key="4">
    <source>
        <dbReference type="ARBA" id="ARBA00023125"/>
    </source>
</evidence>
<dbReference type="PROSITE" id="PS51000">
    <property type="entry name" value="HTH_DEOR_2"/>
    <property type="match status" value="1"/>
</dbReference>
<dbReference type="SUPFAM" id="SSF100950">
    <property type="entry name" value="NagB/RpiA/CoA transferase-like"/>
    <property type="match status" value="1"/>
</dbReference>
<evidence type="ECO:0000256" key="6">
    <source>
        <dbReference type="ARBA" id="ARBA00024937"/>
    </source>
</evidence>
<dbReference type="GO" id="GO:0003677">
    <property type="term" value="F:DNA binding"/>
    <property type="evidence" value="ECO:0007669"/>
    <property type="project" value="UniProtKB-KW"/>
</dbReference>
<gene>
    <name evidence="8" type="primary">lacR_2</name>
    <name evidence="8" type="ORF">CROST_038310</name>
</gene>
<dbReference type="InterPro" id="IPR037171">
    <property type="entry name" value="NagB/RpiA_transferase-like"/>
</dbReference>
<evidence type="ECO:0000256" key="5">
    <source>
        <dbReference type="ARBA" id="ARBA00023163"/>
    </source>
</evidence>
<sequence length="254" mass="29378">MLKDERFQKILDMLEKNNIIKITDINEKLGVTEITVRRDLKVLENKGLLERIYGGAKKIIISNKDTFKELSNNEKKKINIEQKKHIAKLASAMIEENDIIYIGPGTTSELIYDYLKVSYVKVITNSMPVFLKFKNDKRYEIILIGGRYRSHTDVFVGSFTNTNLKSMRVKTAFVGTNGIYNDNITTSNEEEGMCQKIIMDNAIKKFVLCDSSKLEKEDFFSFYNLEKVTAVITDKNIDERLKNKYEKRAKIINS</sequence>
<dbReference type="InterPro" id="IPR011991">
    <property type="entry name" value="ArsR-like_HTH"/>
</dbReference>
<comment type="function">
    <text evidence="6">Repressor of the lactose catabolism operon. Galactose-6-phosphate is the inducer.</text>
</comment>
<dbReference type="STRING" id="84029.CROST_18090"/>
<keyword evidence="4" id="KW-0238">DNA-binding</keyword>
<dbReference type="Pfam" id="PF08220">
    <property type="entry name" value="HTH_DeoR"/>
    <property type="match status" value="1"/>
</dbReference>
<evidence type="ECO:0000256" key="1">
    <source>
        <dbReference type="ARBA" id="ARBA00021390"/>
    </source>
</evidence>
<dbReference type="SUPFAM" id="SSF46785">
    <property type="entry name" value="Winged helix' DNA-binding domain"/>
    <property type="match status" value="1"/>
</dbReference>
<dbReference type="SMART" id="SM00420">
    <property type="entry name" value="HTH_DEOR"/>
    <property type="match status" value="1"/>
</dbReference>
<evidence type="ECO:0000313" key="9">
    <source>
        <dbReference type="Proteomes" id="UP000190951"/>
    </source>
</evidence>
<dbReference type="InterPro" id="IPR036388">
    <property type="entry name" value="WH-like_DNA-bd_sf"/>
</dbReference>
<dbReference type="GO" id="GO:0003700">
    <property type="term" value="F:DNA-binding transcription factor activity"/>
    <property type="evidence" value="ECO:0007669"/>
    <property type="project" value="InterPro"/>
</dbReference>
<feature type="domain" description="HTH deoR-type" evidence="7">
    <location>
        <begin position="3"/>
        <end position="58"/>
    </location>
</feature>
<reference evidence="8 9" key="1">
    <citation type="submission" date="2022-04" db="EMBL/GenBank/DDBJ databases">
        <title>Genome sequence of C. roseum typestrain.</title>
        <authorList>
            <person name="Poehlein A."/>
            <person name="Schoch T."/>
            <person name="Duerre P."/>
            <person name="Daniel R."/>
        </authorList>
    </citation>
    <scope>NUCLEOTIDE SEQUENCE [LARGE SCALE GENOMIC DNA]</scope>
    <source>
        <strain evidence="8 9">DSM 7320</strain>
    </source>
</reference>
<evidence type="ECO:0000259" key="7">
    <source>
        <dbReference type="PROSITE" id="PS51000"/>
    </source>
</evidence>
<dbReference type="InterPro" id="IPR014036">
    <property type="entry name" value="DeoR-like_C"/>
</dbReference>
<dbReference type="SMART" id="SM01134">
    <property type="entry name" value="DeoRC"/>
    <property type="match status" value="1"/>
</dbReference>
<dbReference type="PANTHER" id="PTHR30363">
    <property type="entry name" value="HTH-TYPE TRANSCRIPTIONAL REGULATOR SRLR-RELATED"/>
    <property type="match status" value="1"/>
</dbReference>
<proteinExistence type="predicted"/>
<dbReference type="PROSITE" id="PS00894">
    <property type="entry name" value="HTH_DEOR_1"/>
    <property type="match status" value="1"/>
</dbReference>
<dbReference type="Gene3D" id="1.10.10.10">
    <property type="entry name" value="Winged helix-like DNA-binding domain superfamily/Winged helix DNA-binding domain"/>
    <property type="match status" value="1"/>
</dbReference>
<keyword evidence="5" id="KW-0804">Transcription</keyword>
<dbReference type="PANTHER" id="PTHR30363:SF4">
    <property type="entry name" value="GLYCEROL-3-PHOSPHATE REGULON REPRESSOR"/>
    <property type="match status" value="1"/>
</dbReference>
<keyword evidence="2" id="KW-0678">Repressor</keyword>
<dbReference type="PRINTS" id="PR00037">
    <property type="entry name" value="HTHLACR"/>
</dbReference>
<keyword evidence="9" id="KW-1185">Reference proteome</keyword>
<keyword evidence="3" id="KW-0805">Transcription regulation</keyword>
<dbReference type="InterPro" id="IPR050313">
    <property type="entry name" value="Carb_Metab_HTH_regulators"/>
</dbReference>
<dbReference type="CDD" id="cd00090">
    <property type="entry name" value="HTH_ARSR"/>
    <property type="match status" value="1"/>
</dbReference>
<protein>
    <recommendedName>
        <fullName evidence="1">Lactose phosphotransferase system repressor</fullName>
    </recommendedName>
</protein>
<dbReference type="InterPro" id="IPR018356">
    <property type="entry name" value="Tscrpt_reg_HTH_DeoR_CS"/>
</dbReference>
<organism evidence="8 9">
    <name type="scientific">Clostridium felsineum</name>
    <dbReference type="NCBI Taxonomy" id="36839"/>
    <lineage>
        <taxon>Bacteria</taxon>
        <taxon>Bacillati</taxon>
        <taxon>Bacillota</taxon>
        <taxon>Clostridia</taxon>
        <taxon>Eubacteriales</taxon>
        <taxon>Clostridiaceae</taxon>
        <taxon>Clostridium</taxon>
    </lineage>
</organism>
<evidence type="ECO:0000256" key="2">
    <source>
        <dbReference type="ARBA" id="ARBA00022491"/>
    </source>
</evidence>
<dbReference type="InterPro" id="IPR036390">
    <property type="entry name" value="WH_DNA-bd_sf"/>
</dbReference>
<evidence type="ECO:0000256" key="3">
    <source>
        <dbReference type="ARBA" id="ARBA00023015"/>
    </source>
</evidence>
<dbReference type="Pfam" id="PF00455">
    <property type="entry name" value="DeoRC"/>
    <property type="match status" value="1"/>
</dbReference>
<dbReference type="RefSeq" id="WP_077832159.1">
    <property type="nucleotide sequence ID" value="NZ_CP096983.1"/>
</dbReference>
<dbReference type="EMBL" id="CP096983">
    <property type="protein sequence ID" value="URZ13081.1"/>
    <property type="molecule type" value="Genomic_DNA"/>
</dbReference>
<name>A0A1S8L7T5_9CLOT</name>
<dbReference type="InterPro" id="IPR001034">
    <property type="entry name" value="DeoR_HTH"/>
</dbReference>
<dbReference type="AlphaFoldDB" id="A0A1S8L7T5"/>